<dbReference type="SUPFAM" id="SSF141523">
    <property type="entry name" value="L,D-transpeptidase catalytic domain-like"/>
    <property type="match status" value="1"/>
</dbReference>
<evidence type="ECO:0000313" key="9">
    <source>
        <dbReference type="EMBL" id="MFD1464839.1"/>
    </source>
</evidence>
<keyword evidence="5 6" id="KW-0961">Cell wall biogenesis/degradation</keyword>
<dbReference type="InterPro" id="IPR038063">
    <property type="entry name" value="Transpep_catalytic_dom"/>
</dbReference>
<evidence type="ECO:0000313" key="10">
    <source>
        <dbReference type="Proteomes" id="UP001597244"/>
    </source>
</evidence>
<keyword evidence="2" id="KW-0808">Transferase</keyword>
<keyword evidence="7" id="KW-0472">Membrane</keyword>
<proteinExistence type="predicted"/>
<comment type="caution">
    <text evidence="9">The sequence shown here is derived from an EMBL/GenBank/DDBJ whole genome shotgun (WGS) entry which is preliminary data.</text>
</comment>
<comment type="pathway">
    <text evidence="1 6">Cell wall biogenesis; peptidoglycan biosynthesis.</text>
</comment>
<evidence type="ECO:0000256" key="3">
    <source>
        <dbReference type="ARBA" id="ARBA00022960"/>
    </source>
</evidence>
<accession>A0ABW4DMS7</accession>
<evidence type="ECO:0000256" key="6">
    <source>
        <dbReference type="PROSITE-ProRule" id="PRU01373"/>
    </source>
</evidence>
<evidence type="ECO:0000256" key="5">
    <source>
        <dbReference type="ARBA" id="ARBA00023316"/>
    </source>
</evidence>
<name>A0ABW4DMS7_9LACO</name>
<feature type="active site" description="Proton donor/acceptor" evidence="6">
    <location>
        <position position="167"/>
    </location>
</feature>
<dbReference type="Pfam" id="PF03734">
    <property type="entry name" value="YkuD"/>
    <property type="match status" value="1"/>
</dbReference>
<evidence type="ECO:0000256" key="2">
    <source>
        <dbReference type="ARBA" id="ARBA00022679"/>
    </source>
</evidence>
<keyword evidence="7" id="KW-1133">Transmembrane helix</keyword>
<organism evidence="9 10">
    <name type="scientific">Lapidilactobacillus mulanensis</name>
    <dbReference type="NCBI Taxonomy" id="2485999"/>
    <lineage>
        <taxon>Bacteria</taxon>
        <taxon>Bacillati</taxon>
        <taxon>Bacillota</taxon>
        <taxon>Bacilli</taxon>
        <taxon>Lactobacillales</taxon>
        <taxon>Lactobacillaceae</taxon>
        <taxon>Lapidilactobacillus</taxon>
    </lineage>
</organism>
<keyword evidence="4 6" id="KW-0573">Peptidoglycan synthesis</keyword>
<dbReference type="InterPro" id="IPR050979">
    <property type="entry name" value="LD-transpeptidase"/>
</dbReference>
<feature type="domain" description="L,D-TPase catalytic" evidence="8">
    <location>
        <begin position="94"/>
        <end position="217"/>
    </location>
</feature>
<evidence type="ECO:0000259" key="8">
    <source>
        <dbReference type="PROSITE" id="PS52029"/>
    </source>
</evidence>
<dbReference type="RefSeq" id="WP_125576016.1">
    <property type="nucleotide sequence ID" value="NZ_JBHTOF010000020.1"/>
</dbReference>
<sequence>MRKQDRLLIGIITAALVLVISIFAWQLVSGHQQQQDQKTALALQKKQESANKSSQQRATKLANAKKAADKKAALNLWKNPTGGAYPKLKSGNTLKLTVSLDKQRVYLDDETTNKRLYTMVCSSGKDNTTPKGTYAVQERGDSFFNGELNEGANYWVSWLYHGVYLFHSIPTDASGNYEVKEGEKLGQPASHGCIRLSVPDAKWLFDNIPQGTTVVVGA</sequence>
<feature type="active site" description="Nucleophile" evidence="6">
    <location>
        <position position="193"/>
    </location>
</feature>
<keyword evidence="10" id="KW-1185">Reference proteome</keyword>
<dbReference type="InterPro" id="IPR005490">
    <property type="entry name" value="LD_TPept_cat_dom"/>
</dbReference>
<dbReference type="Proteomes" id="UP001597244">
    <property type="component" value="Unassembled WGS sequence"/>
</dbReference>
<reference evidence="10" key="1">
    <citation type="journal article" date="2019" name="Int. J. Syst. Evol. Microbiol.">
        <title>The Global Catalogue of Microorganisms (GCM) 10K type strain sequencing project: providing services to taxonomists for standard genome sequencing and annotation.</title>
        <authorList>
            <consortium name="The Broad Institute Genomics Platform"/>
            <consortium name="The Broad Institute Genome Sequencing Center for Infectious Disease"/>
            <person name="Wu L."/>
            <person name="Ma J."/>
        </authorList>
    </citation>
    <scope>NUCLEOTIDE SEQUENCE [LARGE SCALE GENOMIC DNA]</scope>
    <source>
        <strain evidence="10">CCM 8951</strain>
    </source>
</reference>
<dbReference type="PANTHER" id="PTHR30582">
    <property type="entry name" value="L,D-TRANSPEPTIDASE"/>
    <property type="match status" value="1"/>
</dbReference>
<evidence type="ECO:0000256" key="7">
    <source>
        <dbReference type="SAM" id="Phobius"/>
    </source>
</evidence>
<evidence type="ECO:0000256" key="1">
    <source>
        <dbReference type="ARBA" id="ARBA00004752"/>
    </source>
</evidence>
<keyword evidence="7" id="KW-0812">Transmembrane</keyword>
<dbReference type="PROSITE" id="PS52029">
    <property type="entry name" value="LD_TPASE"/>
    <property type="match status" value="1"/>
</dbReference>
<feature type="transmembrane region" description="Helical" evidence="7">
    <location>
        <begin position="7"/>
        <end position="28"/>
    </location>
</feature>
<evidence type="ECO:0000256" key="4">
    <source>
        <dbReference type="ARBA" id="ARBA00022984"/>
    </source>
</evidence>
<protein>
    <submittedName>
        <fullName evidence="9">L,D-transpeptidase family protein</fullName>
    </submittedName>
</protein>
<gene>
    <name evidence="9" type="ORF">ACFQ4L_01865</name>
</gene>
<dbReference type="CDD" id="cd16913">
    <property type="entry name" value="YkuD_like"/>
    <property type="match status" value="1"/>
</dbReference>
<dbReference type="EMBL" id="JBHTOF010000020">
    <property type="protein sequence ID" value="MFD1464839.1"/>
    <property type="molecule type" value="Genomic_DNA"/>
</dbReference>
<keyword evidence="3 6" id="KW-0133">Cell shape</keyword>
<dbReference type="PANTHER" id="PTHR30582:SF2">
    <property type="entry name" value="L,D-TRANSPEPTIDASE YCIB-RELATED"/>
    <property type="match status" value="1"/>
</dbReference>
<dbReference type="Gene3D" id="2.40.440.10">
    <property type="entry name" value="L,D-transpeptidase catalytic domain-like"/>
    <property type="match status" value="1"/>
</dbReference>